<name>A0A4R4Y789_9PSEU</name>
<dbReference type="EMBL" id="SMKW01000071">
    <property type="protein sequence ID" value="TDD40281.1"/>
    <property type="molecule type" value="Genomic_DNA"/>
</dbReference>
<sequence length="141" mass="15851">MTSPPTPSTFIALVLHYTTDTVTGDDLHTFVERVTENWIGLVGTNDHGSWVDLEERLIRLEMAHPDEEIGVTIATGAALRLRASSFGVEGVRFDGRWTMDVVLDAGPDDERVTAYLHTTRERNTAYRAEREYETRDTATEP</sequence>
<keyword evidence="2" id="KW-1185">Reference proteome</keyword>
<dbReference type="RefSeq" id="WP_132493108.1">
    <property type="nucleotide sequence ID" value="NZ_SMKW01000071.1"/>
</dbReference>
<comment type="caution">
    <text evidence="1">The sequence shown here is derived from an EMBL/GenBank/DDBJ whole genome shotgun (WGS) entry which is preliminary data.</text>
</comment>
<accession>A0A4R4Y789</accession>
<dbReference type="AlphaFoldDB" id="A0A4R4Y789"/>
<proteinExistence type="predicted"/>
<organism evidence="1 2">
    <name type="scientific">Saccharopolyspora elongata</name>
    <dbReference type="NCBI Taxonomy" id="2530387"/>
    <lineage>
        <taxon>Bacteria</taxon>
        <taxon>Bacillati</taxon>
        <taxon>Actinomycetota</taxon>
        <taxon>Actinomycetes</taxon>
        <taxon>Pseudonocardiales</taxon>
        <taxon>Pseudonocardiaceae</taxon>
        <taxon>Saccharopolyspora</taxon>
    </lineage>
</organism>
<evidence type="ECO:0000313" key="1">
    <source>
        <dbReference type="EMBL" id="TDD40281.1"/>
    </source>
</evidence>
<protein>
    <submittedName>
        <fullName evidence="1">Uncharacterized protein</fullName>
    </submittedName>
</protein>
<reference evidence="1 2" key="1">
    <citation type="submission" date="2019-03" db="EMBL/GenBank/DDBJ databases">
        <title>Draft genome sequences of novel Actinobacteria.</title>
        <authorList>
            <person name="Sahin N."/>
            <person name="Ay H."/>
            <person name="Saygin H."/>
        </authorList>
    </citation>
    <scope>NUCLEOTIDE SEQUENCE [LARGE SCALE GENOMIC DNA]</scope>
    <source>
        <strain evidence="1 2">7K502</strain>
    </source>
</reference>
<dbReference type="Proteomes" id="UP000294947">
    <property type="component" value="Unassembled WGS sequence"/>
</dbReference>
<evidence type="ECO:0000313" key="2">
    <source>
        <dbReference type="Proteomes" id="UP000294947"/>
    </source>
</evidence>
<gene>
    <name evidence="1" type="ORF">E1288_35720</name>
</gene>